<gene>
    <name evidence="3" type="ORF">B0A49_10960</name>
</gene>
<dbReference type="GO" id="GO:0000226">
    <property type="term" value="P:microtubule cytoskeleton organization"/>
    <property type="evidence" value="ECO:0007669"/>
    <property type="project" value="TreeGrafter"/>
</dbReference>
<dbReference type="GO" id="GO:0005938">
    <property type="term" value="C:cell cortex"/>
    <property type="evidence" value="ECO:0007669"/>
    <property type="project" value="TreeGrafter"/>
</dbReference>
<dbReference type="PANTHER" id="PTHR28190:SF1">
    <property type="entry name" value="NUCLEAR MIGRATION PROTEIN NUM1"/>
    <property type="match status" value="1"/>
</dbReference>
<dbReference type="OrthoDB" id="2149224at2759"/>
<reference evidence="3 4" key="1">
    <citation type="submission" date="2017-03" db="EMBL/GenBank/DDBJ databases">
        <title>Genomes of endolithic fungi from Antarctica.</title>
        <authorList>
            <person name="Coleine C."/>
            <person name="Masonjones S."/>
            <person name="Stajich J.E."/>
        </authorList>
    </citation>
    <scope>NUCLEOTIDE SEQUENCE [LARGE SCALE GENOMIC DNA]</scope>
    <source>
        <strain evidence="3 4">CCFEE 5187</strain>
    </source>
</reference>
<feature type="region of interest" description="Disordered" evidence="2">
    <location>
        <begin position="1"/>
        <end position="35"/>
    </location>
</feature>
<accession>A0A4U0WFQ6</accession>
<evidence type="ECO:0000256" key="1">
    <source>
        <dbReference type="SAM" id="Coils"/>
    </source>
</evidence>
<feature type="compositionally biased region" description="Polar residues" evidence="2">
    <location>
        <begin position="143"/>
        <end position="160"/>
    </location>
</feature>
<dbReference type="PANTHER" id="PTHR28190">
    <property type="entry name" value="NUCLEAR MIGRATION PROTEIN NUM1"/>
    <property type="match status" value="1"/>
</dbReference>
<dbReference type="Proteomes" id="UP000308768">
    <property type="component" value="Unassembled WGS sequence"/>
</dbReference>
<evidence type="ECO:0000256" key="2">
    <source>
        <dbReference type="SAM" id="MobiDB-lite"/>
    </source>
</evidence>
<organism evidence="3 4">
    <name type="scientific">Cryomyces minteri</name>
    <dbReference type="NCBI Taxonomy" id="331657"/>
    <lineage>
        <taxon>Eukaryota</taxon>
        <taxon>Fungi</taxon>
        <taxon>Dikarya</taxon>
        <taxon>Ascomycota</taxon>
        <taxon>Pezizomycotina</taxon>
        <taxon>Dothideomycetes</taxon>
        <taxon>Dothideomycetes incertae sedis</taxon>
        <taxon>Cryomyces</taxon>
    </lineage>
</organism>
<proteinExistence type="predicted"/>
<keyword evidence="4" id="KW-1185">Reference proteome</keyword>
<dbReference type="AlphaFoldDB" id="A0A4U0WFQ6"/>
<dbReference type="GO" id="GO:0005739">
    <property type="term" value="C:mitochondrion"/>
    <property type="evidence" value="ECO:0007669"/>
    <property type="project" value="TreeGrafter"/>
</dbReference>
<comment type="caution">
    <text evidence="3">The sequence shown here is derived from an EMBL/GenBank/DDBJ whole genome shotgun (WGS) entry which is preliminary data.</text>
</comment>
<dbReference type="GO" id="GO:0015631">
    <property type="term" value="F:tubulin binding"/>
    <property type="evidence" value="ECO:0007669"/>
    <property type="project" value="TreeGrafter"/>
</dbReference>
<feature type="coiled-coil region" evidence="1">
    <location>
        <begin position="78"/>
        <end position="122"/>
    </location>
</feature>
<dbReference type="EMBL" id="NAJN01001723">
    <property type="protein sequence ID" value="TKA61541.1"/>
    <property type="molecule type" value="Genomic_DNA"/>
</dbReference>
<dbReference type="InterPro" id="IPR053005">
    <property type="entry name" value="Nuclear_Pos-Cytoskel_Interact"/>
</dbReference>
<keyword evidence="1" id="KW-0175">Coiled coil</keyword>
<feature type="region of interest" description="Disordered" evidence="2">
    <location>
        <begin position="128"/>
        <end position="174"/>
    </location>
</feature>
<dbReference type="STRING" id="331657.A0A4U0WFQ6"/>
<feature type="compositionally biased region" description="Polar residues" evidence="2">
    <location>
        <begin position="12"/>
        <end position="33"/>
    </location>
</feature>
<sequence>MVNPPGGALAVGNNSDADPFVTNSSHGQSQPHRYSSFDGNLFSLYSTNSPSQAKRALQAHLKDTDRRIQDASKLGTTLLQQRKDLSERLKEVEKHQNENEIGPELRAKLAELEKEYNEVGRESAKAFIPKSKASGNDGAGSTAGPSVLSSEAQASPSKVSVPSRKQRNQPSNRVHDIEFATEISTSLLSQVRNLQALLSERDEELKASNLERSRLETDAEGFAQRLRALNESEQRHKDENWNLETQLHELIAASKESADKEQRLTQNLVAKRAEHASAQREIDELKQAHGKLGEDHTSFKKQHELEISGLRRNITSGETERETLQSKIDELTSQNQELAKAVAYRFQKDEQSGSRDVASENEDVI</sequence>
<name>A0A4U0WFQ6_9PEZI</name>
<evidence type="ECO:0000313" key="3">
    <source>
        <dbReference type="EMBL" id="TKA61541.1"/>
    </source>
</evidence>
<feature type="coiled-coil region" evidence="1">
    <location>
        <begin position="261"/>
        <end position="341"/>
    </location>
</feature>
<protein>
    <submittedName>
        <fullName evidence="3">Uncharacterized protein</fullName>
    </submittedName>
</protein>
<evidence type="ECO:0000313" key="4">
    <source>
        <dbReference type="Proteomes" id="UP000308768"/>
    </source>
</evidence>